<dbReference type="AlphaFoldDB" id="A0A1S1NZ46"/>
<keyword evidence="3" id="KW-1185">Reference proteome</keyword>
<dbReference type="EMBL" id="CP043420">
    <property type="protein sequence ID" value="QEL11335.1"/>
    <property type="molecule type" value="Genomic_DNA"/>
</dbReference>
<dbReference type="Gene3D" id="3.90.320.10">
    <property type="match status" value="1"/>
</dbReference>
<dbReference type="Pfam" id="PF10926">
    <property type="entry name" value="DUF2800"/>
    <property type="match status" value="1"/>
</dbReference>
<name>A0A1S1NZ46_9GAMM</name>
<organism evidence="2 3">
    <name type="scientific">Kushneria phosphatilytica</name>
    <dbReference type="NCBI Taxonomy" id="657387"/>
    <lineage>
        <taxon>Bacteria</taxon>
        <taxon>Pseudomonadati</taxon>
        <taxon>Pseudomonadota</taxon>
        <taxon>Gammaproteobacteria</taxon>
        <taxon>Oceanospirillales</taxon>
        <taxon>Halomonadaceae</taxon>
        <taxon>Kushneria</taxon>
    </lineage>
</organism>
<protein>
    <submittedName>
        <fullName evidence="2">DUF2800 domain-containing protein</fullName>
    </submittedName>
</protein>
<dbReference type="InterPro" id="IPR011604">
    <property type="entry name" value="PDDEXK-like_dom_sf"/>
</dbReference>
<reference evidence="2 3" key="1">
    <citation type="submission" date="2019-08" db="EMBL/GenBank/DDBJ databases">
        <title>Complete genome sequence of Kushneria sp. YCWA18, a halophilic phosphate-solubilizing bacterium isolated from Daqiao saltern in China.</title>
        <authorList>
            <person name="Du G.-X."/>
            <person name="Qu L.-Y."/>
        </authorList>
    </citation>
    <scope>NUCLEOTIDE SEQUENCE [LARGE SCALE GENOMIC DNA]</scope>
    <source>
        <strain evidence="2 3">YCWA18</strain>
    </source>
</reference>
<gene>
    <name evidence="2" type="ORF">FY550_09415</name>
</gene>
<sequence>MIEHGQRAHSRLSPSSAHRWMKCPRSFWWEPDFPDSTSPHAEEGTAAHELSEKALAEGKDARSYEGQTFNGYKASEEMVTATQLYIDAINGTPGEHYLEERLEHPNIAGMFGTADDVADDAPTLYVSDLKYGKGVQVEAPGNAQLRIYGLMALHRFGVLNDYETVVTRIHQPRLNHTSGEELTVDELETWEQQNLIPAINRLDDEPETMVAGDHCRWCKAAAVCPELARVNMAAAEGMFEDDAPALPTDITEPELPSPESLTRDQIVAILGHRKQIENWLRAIETHVSDALQAGEEVPGYKMVAGRTQRKWEDEGQALEAARSAAWDDEILTTPRLKTPAQLEKAIGKERFRELMENHVSRAPGKPTLAPESDKRPALELRNPESLFDD</sequence>
<evidence type="ECO:0000313" key="3">
    <source>
        <dbReference type="Proteomes" id="UP000322553"/>
    </source>
</evidence>
<feature type="compositionally biased region" description="Basic and acidic residues" evidence="1">
    <location>
        <begin position="371"/>
        <end position="382"/>
    </location>
</feature>
<dbReference type="RefSeq" id="WP_070977680.1">
    <property type="nucleotide sequence ID" value="NZ_CP043420.1"/>
</dbReference>
<evidence type="ECO:0000256" key="1">
    <source>
        <dbReference type="SAM" id="MobiDB-lite"/>
    </source>
</evidence>
<dbReference type="OrthoDB" id="9766061at2"/>
<dbReference type="KEGG" id="kuy:FY550_09415"/>
<proteinExistence type="predicted"/>
<accession>A0A1S1NZ46</accession>
<dbReference type="InterPro" id="IPR021229">
    <property type="entry name" value="DUF2800"/>
</dbReference>
<feature type="region of interest" description="Disordered" evidence="1">
    <location>
        <begin position="358"/>
        <end position="389"/>
    </location>
</feature>
<dbReference type="STRING" id="657387.BH688_05680"/>
<evidence type="ECO:0000313" key="2">
    <source>
        <dbReference type="EMBL" id="QEL11335.1"/>
    </source>
</evidence>
<dbReference type="Proteomes" id="UP000322553">
    <property type="component" value="Chromosome"/>
</dbReference>